<keyword evidence="14" id="KW-0963">Cytoplasm</keyword>
<comment type="catalytic activity">
    <reaction evidence="35">
        <text>1,2-di-(9Z-octadecenoyl)-glycerol + H2O = (9Z-octadecenoyl)-glycerol + (9Z)-octadecenoate + H(+)</text>
        <dbReference type="Rhea" id="RHEA:38455"/>
        <dbReference type="ChEBI" id="CHEBI:15377"/>
        <dbReference type="ChEBI" id="CHEBI:15378"/>
        <dbReference type="ChEBI" id="CHEBI:30823"/>
        <dbReference type="ChEBI" id="CHEBI:52323"/>
        <dbReference type="ChEBI" id="CHEBI:75937"/>
    </reaction>
    <physiologicalReaction direction="left-to-right" evidence="35">
        <dbReference type="Rhea" id="RHEA:38456"/>
    </physiologicalReaction>
</comment>
<comment type="catalytic activity">
    <reaction evidence="28">
        <text>1-(9Z-octadecenoyl)-glycerol + H2O = glycerol + (9Z)-octadecenoate + H(+)</text>
        <dbReference type="Rhea" id="RHEA:38487"/>
        <dbReference type="ChEBI" id="CHEBI:15377"/>
        <dbReference type="ChEBI" id="CHEBI:15378"/>
        <dbReference type="ChEBI" id="CHEBI:17754"/>
        <dbReference type="ChEBI" id="CHEBI:30823"/>
        <dbReference type="ChEBI" id="CHEBI:75342"/>
    </reaction>
    <physiologicalReaction direction="left-to-right" evidence="28">
        <dbReference type="Rhea" id="RHEA:38488"/>
    </physiologicalReaction>
</comment>
<organism evidence="46 47">
    <name type="scientific">Erpetoichthys calabaricus</name>
    <name type="common">Rope fish</name>
    <name type="synonym">Calamoichthys calabaricus</name>
    <dbReference type="NCBI Taxonomy" id="27687"/>
    <lineage>
        <taxon>Eukaryota</taxon>
        <taxon>Metazoa</taxon>
        <taxon>Chordata</taxon>
        <taxon>Craniata</taxon>
        <taxon>Vertebrata</taxon>
        <taxon>Euteleostomi</taxon>
        <taxon>Actinopterygii</taxon>
        <taxon>Polypteriformes</taxon>
        <taxon>Polypteridae</taxon>
        <taxon>Erpetoichthys</taxon>
    </lineage>
</organism>
<evidence type="ECO:0000256" key="8">
    <source>
        <dbReference type="ARBA" id="ARBA00005189"/>
    </source>
</evidence>
<gene>
    <name evidence="46" type="primary">LOC114667928</name>
</gene>
<reference evidence="46" key="2">
    <citation type="submission" date="2025-08" db="UniProtKB">
        <authorList>
            <consortium name="Ensembl"/>
        </authorList>
    </citation>
    <scope>IDENTIFICATION</scope>
</reference>
<evidence type="ECO:0000256" key="40">
    <source>
        <dbReference type="ARBA" id="ARBA00049461"/>
    </source>
</evidence>
<dbReference type="GO" id="GO:0008203">
    <property type="term" value="P:cholesterol metabolic process"/>
    <property type="evidence" value="ECO:0007669"/>
    <property type="project" value="UniProtKB-KW"/>
</dbReference>
<evidence type="ECO:0000256" key="3">
    <source>
        <dbReference type="ARBA" id="ARBA00004236"/>
    </source>
</evidence>
<dbReference type="InterPro" id="IPR002168">
    <property type="entry name" value="Lipase_GDXG_HIS_AS"/>
</dbReference>
<keyword evidence="13" id="KW-1003">Cell membrane</keyword>
<keyword evidence="15" id="KW-0153">Cholesterol metabolism</keyword>
<comment type="catalytic activity">
    <reaction evidence="37">
        <text>2,3-di-(9Z)-octadecenoyl-sn-glycerol + H2O = 2-(9Z-octadecenoyl)-glycerol + (9Z)-octadecenoate + H(+)</text>
        <dbReference type="Rhea" id="RHEA:38383"/>
        <dbReference type="ChEBI" id="CHEBI:15377"/>
        <dbReference type="ChEBI" id="CHEBI:15378"/>
        <dbReference type="ChEBI" id="CHEBI:30823"/>
        <dbReference type="ChEBI" id="CHEBI:73990"/>
        <dbReference type="ChEBI" id="CHEBI:75824"/>
    </reaction>
    <physiologicalReaction direction="left-to-right" evidence="37">
        <dbReference type="Rhea" id="RHEA:38384"/>
    </physiologicalReaction>
</comment>
<dbReference type="Pfam" id="PF07859">
    <property type="entry name" value="Abhydrolase_3"/>
    <property type="match status" value="2"/>
</dbReference>
<comment type="catalytic activity">
    <reaction evidence="36">
        <text>all-trans-retinyl hexadecanoate + H2O = all-trans-retinol + hexadecanoate + H(+)</text>
        <dbReference type="Rhea" id="RHEA:13933"/>
        <dbReference type="ChEBI" id="CHEBI:7896"/>
        <dbReference type="ChEBI" id="CHEBI:15377"/>
        <dbReference type="ChEBI" id="CHEBI:15378"/>
        <dbReference type="ChEBI" id="CHEBI:17336"/>
        <dbReference type="ChEBI" id="CHEBI:17616"/>
    </reaction>
    <physiologicalReaction direction="left-to-right" evidence="36">
        <dbReference type="Rhea" id="RHEA:13934"/>
    </physiologicalReaction>
</comment>
<evidence type="ECO:0000256" key="11">
    <source>
        <dbReference type="ARBA" id="ARBA00013254"/>
    </source>
</evidence>
<feature type="domain" description="Hormone-sensitive lipase N-terminal" evidence="44">
    <location>
        <begin position="235"/>
        <end position="347"/>
    </location>
</feature>
<protein>
    <recommendedName>
        <fullName evidence="12">Hormone-sensitive lipase</fullName>
        <ecNumber evidence="11">3.1.1.23</ecNumber>
        <ecNumber evidence="10">3.1.1.79</ecNumber>
    </recommendedName>
    <alternativeName>
        <fullName evidence="26">Monoacylglycerol lipase LIPE</fullName>
    </alternativeName>
    <alternativeName>
        <fullName evidence="25">Retinyl ester hydrolase</fullName>
    </alternativeName>
</protein>
<evidence type="ECO:0000256" key="6">
    <source>
        <dbReference type="ARBA" id="ARBA00004514"/>
    </source>
</evidence>
<evidence type="ECO:0000256" key="39">
    <source>
        <dbReference type="ARBA" id="ARBA00049372"/>
    </source>
</evidence>
<evidence type="ECO:0000256" key="5">
    <source>
        <dbReference type="ARBA" id="ARBA00004502"/>
    </source>
</evidence>
<keyword evidence="18" id="KW-0378">Hydrolase</keyword>
<evidence type="ECO:0000256" key="4">
    <source>
        <dbReference type="ARBA" id="ARBA00004345"/>
    </source>
</evidence>
<evidence type="ECO:0000256" key="35">
    <source>
        <dbReference type="ARBA" id="ARBA00048674"/>
    </source>
</evidence>
<dbReference type="Gene3D" id="3.40.50.1820">
    <property type="entry name" value="alpha/beta hydrolase"/>
    <property type="match status" value="1"/>
</dbReference>
<evidence type="ECO:0000259" key="44">
    <source>
        <dbReference type="Pfam" id="PF06350"/>
    </source>
</evidence>
<keyword evidence="23" id="KW-0753">Steroid metabolism</keyword>
<comment type="catalytic activity">
    <reaction evidence="32">
        <text>a diacylglycerol + H2O = a monoacylglycerol + a fatty acid + H(+)</text>
        <dbReference type="Rhea" id="RHEA:32731"/>
        <dbReference type="ChEBI" id="CHEBI:15377"/>
        <dbReference type="ChEBI" id="CHEBI:15378"/>
        <dbReference type="ChEBI" id="CHEBI:17408"/>
        <dbReference type="ChEBI" id="CHEBI:18035"/>
        <dbReference type="ChEBI" id="CHEBI:28868"/>
        <dbReference type="EC" id="3.1.1.79"/>
    </reaction>
</comment>
<dbReference type="InterPro" id="IPR010468">
    <property type="entry name" value="HSL_N"/>
</dbReference>
<evidence type="ECO:0000256" key="37">
    <source>
        <dbReference type="ARBA" id="ARBA00049143"/>
    </source>
</evidence>
<comment type="subcellular location">
    <subcellularLocation>
        <location evidence="3">Cell membrane</location>
    </subcellularLocation>
    <subcellularLocation>
        <location evidence="6">Cytoplasm</location>
        <location evidence="6">Cytosol</location>
    </subcellularLocation>
    <subcellularLocation>
        <location evidence="5">Lipid droplet</location>
    </subcellularLocation>
    <subcellularLocation>
        <location evidence="4">Membrane</location>
        <location evidence="4">Caveola</location>
    </subcellularLocation>
</comment>
<evidence type="ECO:0000256" key="28">
    <source>
        <dbReference type="ARBA" id="ARBA00047438"/>
    </source>
</evidence>
<evidence type="ECO:0000259" key="45">
    <source>
        <dbReference type="Pfam" id="PF07859"/>
    </source>
</evidence>
<comment type="catalytic activity">
    <reaction evidence="41">
        <text>1,2-di-(9Z-octadecenoyl)-sn-glycerol + H2O = (9Z-octadecenoyl)-glycerol + (9Z)-octadecenoate + H(+)</text>
        <dbReference type="Rhea" id="RHEA:39935"/>
        <dbReference type="ChEBI" id="CHEBI:15377"/>
        <dbReference type="ChEBI" id="CHEBI:15378"/>
        <dbReference type="ChEBI" id="CHEBI:30823"/>
        <dbReference type="ChEBI" id="CHEBI:52333"/>
        <dbReference type="ChEBI" id="CHEBI:75937"/>
    </reaction>
    <physiologicalReaction direction="left-to-right" evidence="41">
        <dbReference type="Rhea" id="RHEA:39936"/>
    </physiologicalReaction>
</comment>
<evidence type="ECO:0000256" key="42">
    <source>
        <dbReference type="PROSITE-ProRule" id="PRU10038"/>
    </source>
</evidence>
<dbReference type="PANTHER" id="PTHR23025">
    <property type="entry name" value="TRIACYLGLYCEROL LIPASE"/>
    <property type="match status" value="1"/>
</dbReference>
<evidence type="ECO:0000256" key="34">
    <source>
        <dbReference type="ARBA" id="ARBA00048657"/>
    </source>
</evidence>
<evidence type="ECO:0000256" key="29">
    <source>
        <dbReference type="ARBA" id="ARBA00047458"/>
    </source>
</evidence>
<evidence type="ECO:0000313" key="47">
    <source>
        <dbReference type="Proteomes" id="UP000694620"/>
    </source>
</evidence>
<dbReference type="InterPro" id="IPR013094">
    <property type="entry name" value="AB_hydrolase_3"/>
</dbReference>
<comment type="catalytic activity">
    <reaction evidence="31">
        <text>cholesteryl (9Z-octadecenoate) + H2O = cholesterol + (9Z)-octadecenoate + H(+)</text>
        <dbReference type="Rhea" id="RHEA:33875"/>
        <dbReference type="ChEBI" id="CHEBI:15377"/>
        <dbReference type="ChEBI" id="CHEBI:15378"/>
        <dbReference type="ChEBI" id="CHEBI:16113"/>
        <dbReference type="ChEBI" id="CHEBI:30823"/>
        <dbReference type="ChEBI" id="CHEBI:46898"/>
    </reaction>
    <physiologicalReaction direction="left-to-right" evidence="31">
        <dbReference type="Rhea" id="RHEA:33876"/>
    </physiologicalReaction>
</comment>
<name>A0A8C4T6F1_ERPCA</name>
<comment type="catalytic activity">
    <reaction evidence="38">
        <text>a monoacylglycerol + H2O = glycerol + a fatty acid + H(+)</text>
        <dbReference type="Rhea" id="RHEA:15245"/>
        <dbReference type="ChEBI" id="CHEBI:15377"/>
        <dbReference type="ChEBI" id="CHEBI:15378"/>
        <dbReference type="ChEBI" id="CHEBI:17408"/>
        <dbReference type="ChEBI" id="CHEBI:17754"/>
        <dbReference type="ChEBI" id="CHEBI:28868"/>
        <dbReference type="EC" id="3.1.1.79"/>
    </reaction>
</comment>
<dbReference type="InterPro" id="IPR033140">
    <property type="entry name" value="Lipase_GDXG_put_SER_AS"/>
</dbReference>
<comment type="catalytic activity">
    <reaction evidence="29">
        <text>1,2-di-(9Z-octadecenoyl)-glycerol + H2O = 2-(9Z-octadecenoyl)-glycerol + (9Z)-octadecenoate + H(+)</text>
        <dbReference type="Rhea" id="RHEA:38659"/>
        <dbReference type="ChEBI" id="CHEBI:15377"/>
        <dbReference type="ChEBI" id="CHEBI:15378"/>
        <dbReference type="ChEBI" id="CHEBI:30823"/>
        <dbReference type="ChEBI" id="CHEBI:52323"/>
        <dbReference type="ChEBI" id="CHEBI:73990"/>
    </reaction>
    <physiologicalReaction direction="left-to-right" evidence="29">
        <dbReference type="Rhea" id="RHEA:38660"/>
    </physiologicalReaction>
</comment>
<comment type="catalytic activity">
    <reaction evidence="39">
        <text>1,3-di-(9Z-octadecenoyl)-glycerol + H2O = 1-(9Z-octadecenoyl)-glycerol + (9Z)-octadecenoate + H(+)</text>
        <dbReference type="Rhea" id="RHEA:39939"/>
        <dbReference type="ChEBI" id="CHEBI:15377"/>
        <dbReference type="ChEBI" id="CHEBI:15378"/>
        <dbReference type="ChEBI" id="CHEBI:30823"/>
        <dbReference type="ChEBI" id="CHEBI:75342"/>
        <dbReference type="ChEBI" id="CHEBI:75735"/>
    </reaction>
    <physiologicalReaction direction="left-to-right" evidence="39">
        <dbReference type="Rhea" id="RHEA:39940"/>
    </physiologicalReaction>
</comment>
<dbReference type="GO" id="GO:0005811">
    <property type="term" value="C:lipid droplet"/>
    <property type="evidence" value="ECO:0007669"/>
    <property type="project" value="UniProtKB-SubCell"/>
</dbReference>
<evidence type="ECO:0000256" key="24">
    <source>
        <dbReference type="ARBA" id="ARBA00023406"/>
    </source>
</evidence>
<comment type="catalytic activity">
    <reaction evidence="33">
        <text>1,2,3-tri-(9Z-octadecenoyl)-glycerol + H2O = di-(9Z)-octadecenoylglycerol + (9Z)-octadecenoate + H(+)</text>
        <dbReference type="Rhea" id="RHEA:38575"/>
        <dbReference type="ChEBI" id="CHEBI:15377"/>
        <dbReference type="ChEBI" id="CHEBI:15378"/>
        <dbReference type="ChEBI" id="CHEBI:30823"/>
        <dbReference type="ChEBI" id="CHEBI:53753"/>
        <dbReference type="ChEBI" id="CHEBI:75945"/>
    </reaction>
    <physiologicalReaction direction="left-to-right" evidence="33">
        <dbReference type="Rhea" id="RHEA:38576"/>
    </physiologicalReaction>
</comment>
<reference evidence="46" key="1">
    <citation type="submission" date="2021-06" db="EMBL/GenBank/DDBJ databases">
        <authorList>
            <consortium name="Wellcome Sanger Institute Data Sharing"/>
        </authorList>
    </citation>
    <scope>NUCLEOTIDE SEQUENCE [LARGE SCALE GENOMIC DNA]</scope>
</reference>
<proteinExistence type="inferred from homology"/>
<comment type="catalytic activity">
    <reaction evidence="24">
        <text>1-O-hexadecyl-2-acetyl-sn-glycerol + H2O = 1-O-hexadecyl-sn-glycerol + acetate + H(+)</text>
        <dbReference type="Rhea" id="RHEA:38563"/>
        <dbReference type="ChEBI" id="CHEBI:15377"/>
        <dbReference type="ChEBI" id="CHEBI:15378"/>
        <dbReference type="ChEBI" id="CHEBI:30089"/>
        <dbReference type="ChEBI" id="CHEBI:34115"/>
        <dbReference type="ChEBI" id="CHEBI:75936"/>
    </reaction>
    <physiologicalReaction direction="left-to-right" evidence="24">
        <dbReference type="Rhea" id="RHEA:38564"/>
    </physiologicalReaction>
</comment>
<comment type="catalytic activity">
    <reaction evidence="30">
        <text>2-(5Z,8Z,11Z,14Z-eicosatetraenoyl)-glycerol + H2O = glycerol + (5Z,8Z,11Z,14Z)-eicosatetraenoate + H(+)</text>
        <dbReference type="Rhea" id="RHEA:26132"/>
        <dbReference type="ChEBI" id="CHEBI:15377"/>
        <dbReference type="ChEBI" id="CHEBI:15378"/>
        <dbReference type="ChEBI" id="CHEBI:17754"/>
        <dbReference type="ChEBI" id="CHEBI:32395"/>
        <dbReference type="ChEBI" id="CHEBI:52392"/>
    </reaction>
    <physiologicalReaction direction="left-to-right" evidence="30">
        <dbReference type="Rhea" id="RHEA:26133"/>
    </physiologicalReaction>
</comment>
<evidence type="ECO:0000256" key="27">
    <source>
        <dbReference type="ARBA" id="ARBA00046695"/>
    </source>
</evidence>
<dbReference type="Proteomes" id="UP000694620">
    <property type="component" value="Chromosome 17"/>
</dbReference>
<evidence type="ECO:0000256" key="2">
    <source>
        <dbReference type="ARBA" id="ARBA00001613"/>
    </source>
</evidence>
<dbReference type="EC" id="3.1.1.23" evidence="11"/>
<feature type="signal peptide" evidence="43">
    <location>
        <begin position="1"/>
        <end position="21"/>
    </location>
</feature>
<comment type="catalytic activity">
    <reaction evidence="40">
        <text>2-(9Z-octadecenoyl)-glycerol + H2O = glycerol + (9Z)-octadecenoate + H(+)</text>
        <dbReference type="Rhea" id="RHEA:38491"/>
        <dbReference type="ChEBI" id="CHEBI:15377"/>
        <dbReference type="ChEBI" id="CHEBI:15378"/>
        <dbReference type="ChEBI" id="CHEBI:17754"/>
        <dbReference type="ChEBI" id="CHEBI:30823"/>
        <dbReference type="ChEBI" id="CHEBI:73990"/>
    </reaction>
    <physiologicalReaction direction="left-to-right" evidence="40">
        <dbReference type="Rhea" id="RHEA:38492"/>
    </physiologicalReaction>
</comment>
<evidence type="ECO:0000256" key="17">
    <source>
        <dbReference type="ARBA" id="ARBA00022677"/>
    </source>
</evidence>
<dbReference type="GO" id="GO:0004771">
    <property type="term" value="F:sterol ester esterase activity"/>
    <property type="evidence" value="ECO:0007669"/>
    <property type="project" value="TreeGrafter"/>
</dbReference>
<evidence type="ECO:0000256" key="25">
    <source>
        <dbReference type="ARBA" id="ARBA00030031"/>
    </source>
</evidence>
<evidence type="ECO:0000256" key="30">
    <source>
        <dbReference type="ARBA" id="ARBA00047476"/>
    </source>
</evidence>
<keyword evidence="16" id="KW-0597">Phosphoprotein</keyword>
<keyword evidence="47" id="KW-1185">Reference proteome</keyword>
<evidence type="ECO:0000256" key="16">
    <source>
        <dbReference type="ARBA" id="ARBA00022553"/>
    </source>
</evidence>
<comment type="catalytic activity">
    <reaction evidence="34">
        <text>1,2-di-(9Z-octadecenoyl)-glycerol + (9Z)-octadecenoate + H(+) = 1,2,3-tri-(9Z-octadecenoyl)-glycerol + H2O</text>
        <dbReference type="Rhea" id="RHEA:38379"/>
        <dbReference type="ChEBI" id="CHEBI:15377"/>
        <dbReference type="ChEBI" id="CHEBI:15378"/>
        <dbReference type="ChEBI" id="CHEBI:30823"/>
        <dbReference type="ChEBI" id="CHEBI:52323"/>
        <dbReference type="ChEBI" id="CHEBI:53753"/>
    </reaction>
    <physiologicalReaction direction="right-to-left" evidence="34">
        <dbReference type="Rhea" id="RHEA:38381"/>
    </physiologicalReaction>
</comment>
<evidence type="ECO:0000256" key="19">
    <source>
        <dbReference type="ARBA" id="ARBA00022963"/>
    </source>
</evidence>
<evidence type="ECO:0000256" key="32">
    <source>
        <dbReference type="ARBA" id="ARBA00047674"/>
    </source>
</evidence>
<dbReference type="Pfam" id="PF06350">
    <property type="entry name" value="HSL_N"/>
    <property type="match status" value="2"/>
</dbReference>
<sequence>MIVIKVHLIVCASFFSFQVRGLQRCYSSIFFLRRAPHPIIMEQNNSLEDNSSIDCEPVTSDTVDNISMIFKELHSVMDDNIVFYKQQNSTETTQRCVKLFSRVKDLARLLEPMLKSFSEFYHVFDFDVDTPGNGYRSLTKVVLSFVHHMVECVRRLSDQRFRKERKAMKMEVYCSALEQLSVMVSFAWRLLNANPKGQLFFKDDQALSVAFVDEYFHMKRACFYGRSLPYCDLCFIGVAAGSLLSSGKYAMDPELCGEKFEEITKDINVQLLKGFWNITETEALAAIAKISSVPVHVNKEISFLPESFTLPLTSTTSQYLTVPVPLTYSGRAPIQMRLISHKLLEGQESQELNNLVKSSGTSAKAERKLKKDLAPKSKHLVVHFHGGGFVAHTSKSHEPYLKSWARDLGIPILSVDYSLSPETPFPRALEECFYAYCWALKNCSMLGWTGDYVCLAGDSAGGNLCLTVSLRAAACGIRIPDGIMAAYPATLLKATPLPSRLLATFDLLLPLSVLMKCLGAYTGKAKLEKPEMTCYFCPPLSSGLDPLNSNIIHPQLDNSLEEYYQSPLLAPDHVLKGLPPVHIVACSLDPLLDDSVMFAKRLRAIGQPVTLSIVEGLPHGFIGLAKFSKEVKDSPSRKRNEAECRLSLGAHLVDFRIPHYCYRDASAAYF</sequence>
<evidence type="ECO:0000256" key="12">
    <source>
        <dbReference type="ARBA" id="ARBA00015845"/>
    </source>
</evidence>
<evidence type="ECO:0000256" key="21">
    <source>
        <dbReference type="ARBA" id="ARBA00023136"/>
    </source>
</evidence>
<evidence type="ECO:0000256" key="1">
    <source>
        <dbReference type="ARBA" id="ARBA00000803"/>
    </source>
</evidence>
<comment type="catalytic activity">
    <reaction evidence="1">
        <text>a triacylglycerol + H2O = a diacylglycerol + a fatty acid + H(+)</text>
        <dbReference type="Rhea" id="RHEA:12044"/>
        <dbReference type="ChEBI" id="CHEBI:15377"/>
        <dbReference type="ChEBI" id="CHEBI:15378"/>
        <dbReference type="ChEBI" id="CHEBI:17855"/>
        <dbReference type="ChEBI" id="CHEBI:18035"/>
        <dbReference type="ChEBI" id="CHEBI:28868"/>
        <dbReference type="EC" id="3.1.1.79"/>
    </reaction>
</comment>
<dbReference type="AlphaFoldDB" id="A0A8C4T6F1"/>
<dbReference type="EC" id="3.1.1.79" evidence="10"/>
<dbReference type="PROSITE" id="PS01173">
    <property type="entry name" value="LIPASE_GDXG_HIS"/>
    <property type="match status" value="1"/>
</dbReference>
<dbReference type="UniPathway" id="UPA00256"/>
<dbReference type="Ensembl" id="ENSECRT00000027425.1">
    <property type="protein sequence ID" value="ENSECRP00000026858.1"/>
    <property type="gene ID" value="ENSECRG00000016686.1"/>
</dbReference>
<feature type="domain" description="Alpha/beta hydrolase fold-3" evidence="45">
    <location>
        <begin position="381"/>
        <end position="537"/>
    </location>
</feature>
<evidence type="ECO:0000256" key="41">
    <source>
        <dbReference type="ARBA" id="ARBA00049519"/>
    </source>
</evidence>
<feature type="domain" description="Alpha/beta hydrolase fold-3" evidence="45">
    <location>
        <begin position="557"/>
        <end position="622"/>
    </location>
</feature>
<keyword evidence="22" id="KW-1207">Sterol metabolism</keyword>
<comment type="catalytic activity">
    <reaction evidence="2">
        <text>Hydrolyzes glycerol monoesters of long-chain fatty acids.</text>
        <dbReference type="EC" id="3.1.1.23"/>
    </reaction>
</comment>
<dbReference type="GO" id="GO:0004806">
    <property type="term" value="F:triacylglycerol lipase activity"/>
    <property type="evidence" value="ECO:0007669"/>
    <property type="project" value="TreeGrafter"/>
</dbReference>
<evidence type="ECO:0000256" key="26">
    <source>
        <dbReference type="ARBA" id="ARBA00031112"/>
    </source>
</evidence>
<dbReference type="SUPFAM" id="SSF53474">
    <property type="entry name" value="alpha/beta-Hydrolases"/>
    <property type="match status" value="1"/>
</dbReference>
<reference evidence="46" key="3">
    <citation type="submission" date="2025-09" db="UniProtKB">
        <authorList>
            <consortium name="Ensembl"/>
        </authorList>
    </citation>
    <scope>IDENTIFICATION</scope>
</reference>
<evidence type="ECO:0000256" key="10">
    <source>
        <dbReference type="ARBA" id="ARBA00013088"/>
    </source>
</evidence>
<evidence type="ECO:0000256" key="15">
    <source>
        <dbReference type="ARBA" id="ARBA00022548"/>
    </source>
</evidence>
<evidence type="ECO:0000256" key="38">
    <source>
        <dbReference type="ARBA" id="ARBA00049208"/>
    </source>
</evidence>
<feature type="domain" description="Hormone-sensitive lipase N-terminal" evidence="44">
    <location>
        <begin position="70"/>
        <end position="228"/>
    </location>
</feature>
<dbReference type="GO" id="GO:0005901">
    <property type="term" value="C:caveola"/>
    <property type="evidence" value="ECO:0007669"/>
    <property type="project" value="UniProtKB-SubCell"/>
</dbReference>
<evidence type="ECO:0000313" key="46">
    <source>
        <dbReference type="Ensembl" id="ENSECRP00000026858.1"/>
    </source>
</evidence>
<evidence type="ECO:0000256" key="20">
    <source>
        <dbReference type="ARBA" id="ARBA00023098"/>
    </source>
</evidence>
<evidence type="ECO:0000256" key="13">
    <source>
        <dbReference type="ARBA" id="ARBA00022475"/>
    </source>
</evidence>
<comment type="pathway">
    <text evidence="8">Lipid metabolism.</text>
</comment>
<evidence type="ECO:0000256" key="9">
    <source>
        <dbReference type="ARBA" id="ARBA00010515"/>
    </source>
</evidence>
<dbReference type="PROSITE" id="PS01174">
    <property type="entry name" value="LIPASE_GDXG_SER"/>
    <property type="match status" value="1"/>
</dbReference>
<comment type="similarity">
    <text evidence="9">Belongs to the 'GDXG' lipolytic enzyme family.</text>
</comment>
<accession>A0A8C4T6F1</accession>
<evidence type="ECO:0000256" key="31">
    <source>
        <dbReference type="ARBA" id="ARBA00047653"/>
    </source>
</evidence>
<keyword evidence="43" id="KW-0732">Signal</keyword>
<evidence type="ECO:0000256" key="23">
    <source>
        <dbReference type="ARBA" id="ARBA00023221"/>
    </source>
</evidence>
<dbReference type="InterPro" id="IPR029058">
    <property type="entry name" value="AB_hydrolase_fold"/>
</dbReference>
<keyword evidence="19" id="KW-0442">Lipid degradation</keyword>
<evidence type="ECO:0000256" key="36">
    <source>
        <dbReference type="ARBA" id="ARBA00049053"/>
    </source>
</evidence>
<feature type="active site" evidence="42">
    <location>
        <position position="459"/>
    </location>
</feature>
<dbReference type="GO" id="GO:0047372">
    <property type="term" value="F:monoacylglycerol lipase activity"/>
    <property type="evidence" value="ECO:0007669"/>
    <property type="project" value="UniProtKB-EC"/>
</dbReference>
<evidence type="ECO:0000256" key="14">
    <source>
        <dbReference type="ARBA" id="ARBA00022490"/>
    </source>
</evidence>
<feature type="chain" id="PRO_5034682128" description="Hormone-sensitive lipase" evidence="43">
    <location>
        <begin position="22"/>
        <end position="670"/>
    </location>
</feature>
<evidence type="ECO:0000256" key="22">
    <source>
        <dbReference type="ARBA" id="ARBA00023166"/>
    </source>
</evidence>
<keyword evidence="17" id="KW-0551">Lipid droplet</keyword>
<comment type="pathway">
    <text evidence="7">Glycerolipid metabolism; triacylglycerol degradation.</text>
</comment>
<dbReference type="GeneTree" id="ENSGT00730000111056"/>
<comment type="subunit">
    <text evidence="27">Monomer and homodimer. Interacts with CAVIN1 in the adipocyte cytoplasm. Interacts with PLIN5.</text>
</comment>
<evidence type="ECO:0000256" key="7">
    <source>
        <dbReference type="ARBA" id="ARBA00004879"/>
    </source>
</evidence>
<dbReference type="PANTHER" id="PTHR23025:SF3">
    <property type="entry name" value="HORMONE-SENSITIVE LIPASE"/>
    <property type="match status" value="1"/>
</dbReference>
<evidence type="ECO:0000256" key="18">
    <source>
        <dbReference type="ARBA" id="ARBA00022801"/>
    </source>
</evidence>
<keyword evidence="21" id="KW-0472">Membrane</keyword>
<keyword evidence="20" id="KW-0443">Lipid metabolism</keyword>
<evidence type="ECO:0000256" key="33">
    <source>
        <dbReference type="ARBA" id="ARBA00048386"/>
    </source>
</evidence>
<dbReference type="GO" id="GO:0005829">
    <property type="term" value="C:cytosol"/>
    <property type="evidence" value="ECO:0007669"/>
    <property type="project" value="UniProtKB-SubCell"/>
</dbReference>
<dbReference type="GO" id="GO:0019433">
    <property type="term" value="P:triglyceride catabolic process"/>
    <property type="evidence" value="ECO:0007669"/>
    <property type="project" value="UniProtKB-UniPathway"/>
</dbReference>
<evidence type="ECO:0000256" key="43">
    <source>
        <dbReference type="SAM" id="SignalP"/>
    </source>
</evidence>